<feature type="region of interest" description="Disordered" evidence="2">
    <location>
        <begin position="20"/>
        <end position="41"/>
    </location>
</feature>
<keyword evidence="1" id="KW-0648">Protein biosynthesis</keyword>
<protein>
    <submittedName>
        <fullName evidence="3">Uncharacterized protein</fullName>
    </submittedName>
</protein>
<dbReference type="GO" id="GO:0016281">
    <property type="term" value="C:eukaryotic translation initiation factor 4F complex"/>
    <property type="evidence" value="ECO:0007669"/>
    <property type="project" value="TreeGrafter"/>
</dbReference>
<dbReference type="GO" id="GO:0003743">
    <property type="term" value="F:translation initiation factor activity"/>
    <property type="evidence" value="ECO:0007669"/>
    <property type="project" value="UniProtKB-KW"/>
</dbReference>
<dbReference type="AlphaFoldDB" id="A0A427YHE9"/>
<dbReference type="Gene3D" id="3.30.760.10">
    <property type="entry name" value="RNA Cap, Translation Initiation Factor Eif4e"/>
    <property type="match status" value="1"/>
</dbReference>
<evidence type="ECO:0000313" key="4">
    <source>
        <dbReference type="Proteomes" id="UP000279259"/>
    </source>
</evidence>
<dbReference type="InterPro" id="IPR001040">
    <property type="entry name" value="TIF_eIF_4E"/>
</dbReference>
<feature type="compositionally biased region" description="Basic and acidic residues" evidence="2">
    <location>
        <begin position="274"/>
        <end position="309"/>
    </location>
</feature>
<proteinExistence type="inferred from homology"/>
<sequence length="309" mass="33365">MALPPTRRTTSLAGSARLSLSVGKTSSASAPSPGTGRHPLKHDWSISYVHRPPGTKVEYEKEIRKVATFGSIESFFHLYSHLVPPNELPPVTDVLVFLSRIGRPGVWEEMRDGGKFTLRLAHPVTPLLFESLLLALIGDQFDEADCVVGCVLSVRQAEDILSVWVEEEGEGVRSGALREKILSLLSLPSTTMCEYRSNRALLDAASTELWGKARAKGKRMAKATTDGLITITAIGMVTRGTVATRARPADTADSSMIEGRDTNAEVGEGTNGETGEREGREGREGTAENGYWKEEKGGSVVTEERGAIG</sequence>
<evidence type="ECO:0000256" key="1">
    <source>
        <dbReference type="RuleBase" id="RU004374"/>
    </source>
</evidence>
<dbReference type="GO" id="GO:0000340">
    <property type="term" value="F:RNA 7-methylguanosine cap binding"/>
    <property type="evidence" value="ECO:0007669"/>
    <property type="project" value="TreeGrafter"/>
</dbReference>
<dbReference type="SUPFAM" id="SSF55418">
    <property type="entry name" value="eIF4e-like"/>
    <property type="match status" value="1"/>
</dbReference>
<reference evidence="3 4" key="1">
    <citation type="submission" date="2018-11" db="EMBL/GenBank/DDBJ databases">
        <title>Genome sequence of Saitozyma podzolica DSM 27192.</title>
        <authorList>
            <person name="Aliyu H."/>
            <person name="Gorte O."/>
            <person name="Ochsenreither K."/>
        </authorList>
    </citation>
    <scope>NUCLEOTIDE SEQUENCE [LARGE SCALE GENOMIC DNA]</scope>
    <source>
        <strain evidence="3 4">DSM 27192</strain>
    </source>
</reference>
<organism evidence="3 4">
    <name type="scientific">Saitozyma podzolica</name>
    <dbReference type="NCBI Taxonomy" id="1890683"/>
    <lineage>
        <taxon>Eukaryota</taxon>
        <taxon>Fungi</taxon>
        <taxon>Dikarya</taxon>
        <taxon>Basidiomycota</taxon>
        <taxon>Agaricomycotina</taxon>
        <taxon>Tremellomycetes</taxon>
        <taxon>Tremellales</taxon>
        <taxon>Trimorphomycetaceae</taxon>
        <taxon>Saitozyma</taxon>
    </lineage>
</organism>
<feature type="region of interest" description="Disordered" evidence="2">
    <location>
        <begin position="245"/>
        <end position="309"/>
    </location>
</feature>
<dbReference type="OrthoDB" id="590761at2759"/>
<dbReference type="Pfam" id="PF01652">
    <property type="entry name" value="IF4E"/>
    <property type="match status" value="1"/>
</dbReference>
<dbReference type="PANTHER" id="PTHR11960:SF18">
    <property type="entry name" value="EUKARYOTIC TRANSLATION INITIATION FACTOR 4E HOMOLOGOUS PROTEIN, ISOFORM B"/>
    <property type="match status" value="1"/>
</dbReference>
<keyword evidence="1" id="KW-0694">RNA-binding</keyword>
<dbReference type="EMBL" id="RSCD01000010">
    <property type="protein sequence ID" value="RSH90579.1"/>
    <property type="molecule type" value="Genomic_DNA"/>
</dbReference>
<accession>A0A427YHE9</accession>
<comment type="caution">
    <text evidence="3">The sequence shown here is derived from an EMBL/GenBank/DDBJ whole genome shotgun (WGS) entry which is preliminary data.</text>
</comment>
<dbReference type="InterPro" id="IPR023398">
    <property type="entry name" value="TIF_eIF4e-like"/>
</dbReference>
<name>A0A427YHE9_9TREE</name>
<feature type="compositionally biased region" description="Polar residues" evidence="2">
    <location>
        <begin position="22"/>
        <end position="32"/>
    </location>
</feature>
<dbReference type="STRING" id="1890683.A0A427YHE9"/>
<evidence type="ECO:0000313" key="3">
    <source>
        <dbReference type="EMBL" id="RSH90579.1"/>
    </source>
</evidence>
<dbReference type="Proteomes" id="UP000279259">
    <property type="component" value="Unassembled WGS sequence"/>
</dbReference>
<dbReference type="PANTHER" id="PTHR11960">
    <property type="entry name" value="EUKARYOTIC TRANSLATION INITIATION FACTOR 4E RELATED"/>
    <property type="match status" value="1"/>
</dbReference>
<keyword evidence="4" id="KW-1185">Reference proteome</keyword>
<evidence type="ECO:0000256" key="2">
    <source>
        <dbReference type="SAM" id="MobiDB-lite"/>
    </source>
</evidence>
<gene>
    <name evidence="3" type="ORF">EHS25_001184</name>
</gene>
<keyword evidence="1" id="KW-0396">Initiation factor</keyword>
<comment type="similarity">
    <text evidence="1">Belongs to the eukaryotic initiation factor 4E family.</text>
</comment>
<feature type="compositionally biased region" description="Low complexity" evidence="2">
    <location>
        <begin position="264"/>
        <end position="273"/>
    </location>
</feature>